<sequence>MEDIEEFDYNYNYDLGSYANNFNENGIGYSEIGYGDLGYVNIDRQYTHLENDFSFYGPNMEEGGKEEKESDIHLNTLSSAICLKDEKDITNSNTIVANTILKKRKGSNDSAVYIKKSKKNEVCIVCLQNEKKYKFTCCYDYYCSVACFNRHNKKECLEAQKKWEINKGSFEKCNNNRYYRSRNNQMEKNISKSIYENVQAEEITHFEENTHLTDEQKIKLKEDLALKLLLKNNYVRSVFKQFSTANDKIGYLSHYINDPTIVQVVDQIMKTIDG</sequence>
<accession>A0A1A8YR31</accession>
<evidence type="ECO:0000313" key="5">
    <source>
        <dbReference type="Proteomes" id="UP000078550"/>
    </source>
</evidence>
<evidence type="ECO:0000313" key="6">
    <source>
        <dbReference type="Proteomes" id="UP000078555"/>
    </source>
</evidence>
<evidence type="ECO:0000259" key="2">
    <source>
        <dbReference type="PROSITE" id="PS51083"/>
    </source>
</evidence>
<keyword evidence="1" id="KW-0479">Metal-binding</keyword>
<reference evidence="5 6" key="1">
    <citation type="submission" date="2016-05" db="EMBL/GenBank/DDBJ databases">
        <authorList>
            <person name="Naeem Raeece"/>
        </authorList>
    </citation>
    <scope>NUCLEOTIDE SEQUENCE [LARGE SCALE GENOMIC DNA]</scope>
</reference>
<dbReference type="InterPro" id="IPR007529">
    <property type="entry name" value="Znf_HIT"/>
</dbReference>
<proteinExistence type="predicted"/>
<protein>
    <recommendedName>
        <fullName evidence="2">HIT-type domain-containing protein</fullName>
    </recommendedName>
</protein>
<keyword evidence="6" id="KW-1185">Reference proteome</keyword>
<dbReference type="EMBL" id="FLRE01000068">
    <property type="protein sequence ID" value="SBT33884.1"/>
    <property type="molecule type" value="Genomic_DNA"/>
</dbReference>
<dbReference type="GO" id="GO:0008270">
    <property type="term" value="F:zinc ion binding"/>
    <property type="evidence" value="ECO:0007669"/>
    <property type="project" value="UniProtKB-UniRule"/>
</dbReference>
<dbReference type="AlphaFoldDB" id="A0A1A8YR31"/>
<dbReference type="EMBL" id="FLRD01000057">
    <property type="protein sequence ID" value="SBT33448.1"/>
    <property type="molecule type" value="Genomic_DNA"/>
</dbReference>
<dbReference type="Proteomes" id="UP000078550">
    <property type="component" value="Unassembled WGS sequence"/>
</dbReference>
<evidence type="ECO:0000313" key="3">
    <source>
        <dbReference type="EMBL" id="SBT33448.1"/>
    </source>
</evidence>
<keyword evidence="1" id="KW-0863">Zinc-finger</keyword>
<reference evidence="4" key="2">
    <citation type="submission" date="2016-05" db="EMBL/GenBank/DDBJ databases">
        <authorList>
            <person name="Lavstsen T."/>
            <person name="Jespersen J.S."/>
        </authorList>
    </citation>
    <scope>NUCLEOTIDE SEQUENCE [LARGE SCALE GENOMIC DNA]</scope>
</reference>
<evidence type="ECO:0000313" key="4">
    <source>
        <dbReference type="EMBL" id="SBT33884.1"/>
    </source>
</evidence>
<feature type="domain" description="HIT-type" evidence="2">
    <location>
        <begin position="123"/>
        <end position="156"/>
    </location>
</feature>
<organism evidence="4 5">
    <name type="scientific">Plasmodium ovale wallikeri</name>
    <dbReference type="NCBI Taxonomy" id="864142"/>
    <lineage>
        <taxon>Eukaryota</taxon>
        <taxon>Sar</taxon>
        <taxon>Alveolata</taxon>
        <taxon>Apicomplexa</taxon>
        <taxon>Aconoidasida</taxon>
        <taxon>Haemosporida</taxon>
        <taxon>Plasmodiidae</taxon>
        <taxon>Plasmodium</taxon>
        <taxon>Plasmodium (Plasmodium)</taxon>
    </lineage>
</organism>
<dbReference type="PROSITE" id="PS51083">
    <property type="entry name" value="ZF_HIT"/>
    <property type="match status" value="1"/>
</dbReference>
<name>A0A1A8YR31_PLAOA</name>
<dbReference type="Proteomes" id="UP000078555">
    <property type="component" value="Unassembled WGS sequence"/>
</dbReference>
<evidence type="ECO:0000256" key="1">
    <source>
        <dbReference type="PROSITE-ProRule" id="PRU00453"/>
    </source>
</evidence>
<keyword evidence="1" id="KW-0862">Zinc</keyword>
<gene>
    <name evidence="3" type="ORF">POVWA1_017140</name>
    <name evidence="4" type="ORF">POVWA2_017020</name>
</gene>